<reference evidence="15 16" key="1">
    <citation type="submission" date="2019-01" db="EMBL/GenBank/DDBJ databases">
        <authorList>
            <person name="Chen W.-M."/>
        </authorList>
    </citation>
    <scope>NUCLEOTIDE SEQUENCE [LARGE SCALE GENOMIC DNA]</scope>
    <source>
        <strain evidence="15 16">HPM-16</strain>
    </source>
</reference>
<dbReference type="InterPro" id="IPR001678">
    <property type="entry name" value="MeTrfase_RsmB-F_NOP2_dom"/>
</dbReference>
<comment type="catalytic activity">
    <reaction evidence="12">
        <text>cytidine(967) in 16S rRNA + S-adenosyl-L-methionine = 5-methylcytidine(967) in 16S rRNA + S-adenosyl-L-homocysteine + H(+)</text>
        <dbReference type="Rhea" id="RHEA:42748"/>
        <dbReference type="Rhea" id="RHEA-COMP:10219"/>
        <dbReference type="Rhea" id="RHEA-COMP:10220"/>
        <dbReference type="ChEBI" id="CHEBI:15378"/>
        <dbReference type="ChEBI" id="CHEBI:57856"/>
        <dbReference type="ChEBI" id="CHEBI:59789"/>
        <dbReference type="ChEBI" id="CHEBI:74483"/>
        <dbReference type="ChEBI" id="CHEBI:82748"/>
        <dbReference type="EC" id="2.1.1.176"/>
    </reaction>
</comment>
<dbReference type="GO" id="GO:0008649">
    <property type="term" value="F:rRNA methyltransferase activity"/>
    <property type="evidence" value="ECO:0007669"/>
    <property type="project" value="InterPro"/>
</dbReference>
<evidence type="ECO:0000256" key="9">
    <source>
        <dbReference type="ARBA" id="ARBA00022884"/>
    </source>
</evidence>
<dbReference type="SUPFAM" id="SSF48013">
    <property type="entry name" value="NusB-like"/>
    <property type="match status" value="1"/>
</dbReference>
<keyword evidence="8 13" id="KW-0949">S-adenosyl-L-methionine</keyword>
<feature type="binding site" evidence="13">
    <location>
        <position position="274"/>
    </location>
    <ligand>
        <name>S-adenosyl-L-methionine</name>
        <dbReference type="ChEBI" id="CHEBI:59789"/>
    </ligand>
</feature>
<dbReference type="RefSeq" id="WP_127693577.1">
    <property type="nucleotide sequence ID" value="NZ_SACQ01000002.1"/>
</dbReference>
<evidence type="ECO:0000313" key="15">
    <source>
        <dbReference type="EMBL" id="RVU31718.1"/>
    </source>
</evidence>
<dbReference type="InterPro" id="IPR006027">
    <property type="entry name" value="NusB_RsmB_TIM44"/>
</dbReference>
<evidence type="ECO:0000256" key="5">
    <source>
        <dbReference type="ARBA" id="ARBA00022552"/>
    </source>
</evidence>
<keyword evidence="16" id="KW-1185">Reference proteome</keyword>
<evidence type="ECO:0000313" key="16">
    <source>
        <dbReference type="Proteomes" id="UP000282818"/>
    </source>
</evidence>
<dbReference type="NCBIfam" id="NF008149">
    <property type="entry name" value="PRK10901.1"/>
    <property type="match status" value="1"/>
</dbReference>
<dbReference type="EMBL" id="SACQ01000002">
    <property type="protein sequence ID" value="RVU31718.1"/>
    <property type="molecule type" value="Genomic_DNA"/>
</dbReference>
<dbReference type="Gene3D" id="3.40.50.150">
    <property type="entry name" value="Vaccinia Virus protein VP39"/>
    <property type="match status" value="1"/>
</dbReference>
<keyword evidence="6 13" id="KW-0489">Methyltransferase</keyword>
<feature type="active site" description="Nucleophile" evidence="13">
    <location>
        <position position="371"/>
    </location>
</feature>
<proteinExistence type="inferred from homology"/>
<dbReference type="Gene3D" id="1.10.940.10">
    <property type="entry name" value="NusB-like"/>
    <property type="match status" value="1"/>
</dbReference>
<evidence type="ECO:0000256" key="3">
    <source>
        <dbReference type="ARBA" id="ARBA00012140"/>
    </source>
</evidence>
<comment type="function">
    <text evidence="1">Specifically methylates the cytosine at position 967 (m5C967) of 16S rRNA.</text>
</comment>
<name>A0A437QAZ8_9GAMM</name>
<dbReference type="GO" id="GO:0003723">
    <property type="term" value="F:RNA binding"/>
    <property type="evidence" value="ECO:0007669"/>
    <property type="project" value="UniProtKB-UniRule"/>
</dbReference>
<evidence type="ECO:0000256" key="10">
    <source>
        <dbReference type="ARBA" id="ARBA00030399"/>
    </source>
</evidence>
<dbReference type="Proteomes" id="UP000282818">
    <property type="component" value="Unassembled WGS sequence"/>
</dbReference>
<sequence>MSTRLVATEVIASLINNQGSLRSLMANAQMQVEDTERALLQQLCYGTARNFPKLYTLADALLDRPIRKLDPDVLALIMVGLYQLSETRIPDHAAISETVDAAHDLGLRRASGLVNAVLRRFTREQEHVLDALEAQPSFLFNHPEWFIGKLKHNWPDHWESILAQNNLQPPMCIRVNTQHVSRETYIGMLESENINALPGAFSDVAIYLTEAVPVTNLPGFAEGLFSVQDEAAQLSCQLIDPQPEERILDACAAPGGKLCHLLEHQPKAIIQALELDQRRAARITENLTRLKLDAALEVGDAAEQDWWDGSLYDKILLDAPCSATGVIRRNPDIKMLRQGEDIHTQAKLQMRILENLWTMLKPGGTLVYATCSIFSQENERIIERFVTEHDDASEIPVEAPWGVARPFGRQLFPQENGHDGFYYAKLVKEKAVLG</sequence>
<dbReference type="InterPro" id="IPR023267">
    <property type="entry name" value="RCMT"/>
</dbReference>
<dbReference type="CDD" id="cd02440">
    <property type="entry name" value="AdoMet_MTases"/>
    <property type="match status" value="1"/>
</dbReference>
<dbReference type="InterPro" id="IPR004573">
    <property type="entry name" value="rRNA_ssu_MeTfrase_B"/>
</dbReference>
<evidence type="ECO:0000256" key="6">
    <source>
        <dbReference type="ARBA" id="ARBA00022603"/>
    </source>
</evidence>
<gene>
    <name evidence="15" type="primary">rsmB</name>
    <name evidence="15" type="ORF">EOE65_06995</name>
</gene>
<dbReference type="PRINTS" id="PR02008">
    <property type="entry name" value="RCMTFAMILY"/>
</dbReference>
<dbReference type="InterPro" id="IPR049560">
    <property type="entry name" value="MeTrfase_RsmB-F_NOP2_cat"/>
</dbReference>
<evidence type="ECO:0000256" key="2">
    <source>
        <dbReference type="ARBA" id="ARBA00004496"/>
    </source>
</evidence>
<feature type="binding site" evidence="13">
    <location>
        <begin position="251"/>
        <end position="257"/>
    </location>
    <ligand>
        <name>S-adenosyl-L-methionine</name>
        <dbReference type="ChEBI" id="CHEBI:59789"/>
    </ligand>
</feature>
<dbReference type="Pfam" id="PF22458">
    <property type="entry name" value="RsmF-B_ferredox"/>
    <property type="match status" value="1"/>
</dbReference>
<evidence type="ECO:0000256" key="11">
    <source>
        <dbReference type="ARBA" id="ARBA00031088"/>
    </source>
</evidence>
<accession>A0A437QAZ8</accession>
<dbReference type="EC" id="2.1.1.176" evidence="3"/>
<dbReference type="PANTHER" id="PTHR22807:SF61">
    <property type="entry name" value="NOL1_NOP2_SUN FAMILY PROTEIN _ ANTITERMINATION NUSB DOMAIN-CONTAINING PROTEIN"/>
    <property type="match status" value="1"/>
</dbReference>
<dbReference type="Pfam" id="PF01029">
    <property type="entry name" value="NusB"/>
    <property type="match status" value="1"/>
</dbReference>
<dbReference type="Gene3D" id="3.30.70.1170">
    <property type="entry name" value="Sun protein, domain 3"/>
    <property type="match status" value="1"/>
</dbReference>
<comment type="subcellular location">
    <subcellularLocation>
        <location evidence="2">Cytoplasm</location>
    </subcellularLocation>
</comment>
<dbReference type="FunFam" id="3.40.50.150:FF:000022">
    <property type="entry name" value="Ribosomal RNA small subunit methyltransferase B"/>
    <property type="match status" value="1"/>
</dbReference>
<dbReference type="InterPro" id="IPR035926">
    <property type="entry name" value="NusB-like_sf"/>
</dbReference>
<dbReference type="GO" id="GO:0006355">
    <property type="term" value="P:regulation of DNA-templated transcription"/>
    <property type="evidence" value="ECO:0007669"/>
    <property type="project" value="InterPro"/>
</dbReference>
<dbReference type="NCBIfam" id="TIGR00563">
    <property type="entry name" value="rsmB"/>
    <property type="match status" value="1"/>
</dbReference>
<dbReference type="InterPro" id="IPR029063">
    <property type="entry name" value="SAM-dependent_MTases_sf"/>
</dbReference>
<dbReference type="PANTHER" id="PTHR22807">
    <property type="entry name" value="NOP2 YEAST -RELATED NOL1/NOP2/FMU SUN DOMAIN-CONTAINING"/>
    <property type="match status" value="1"/>
</dbReference>
<keyword evidence="9 13" id="KW-0694">RNA-binding</keyword>
<organism evidence="15 16">
    <name type="scientific">Neptunomonas marina</name>
    <dbReference type="NCBI Taxonomy" id="1815562"/>
    <lineage>
        <taxon>Bacteria</taxon>
        <taxon>Pseudomonadati</taxon>
        <taxon>Pseudomonadota</taxon>
        <taxon>Gammaproteobacteria</taxon>
        <taxon>Oceanospirillales</taxon>
        <taxon>Oceanospirillaceae</taxon>
        <taxon>Neptunomonas</taxon>
    </lineage>
</organism>
<comment type="caution">
    <text evidence="15">The sequence shown here is derived from an EMBL/GenBank/DDBJ whole genome shotgun (WGS) entry which is preliminary data.</text>
</comment>
<dbReference type="PROSITE" id="PS51686">
    <property type="entry name" value="SAM_MT_RSMB_NOP"/>
    <property type="match status" value="1"/>
</dbReference>
<keyword evidence="7 13" id="KW-0808">Transferase</keyword>
<evidence type="ECO:0000256" key="13">
    <source>
        <dbReference type="PROSITE-ProRule" id="PRU01023"/>
    </source>
</evidence>
<feature type="binding site" evidence="13">
    <location>
        <position position="300"/>
    </location>
    <ligand>
        <name>S-adenosyl-L-methionine</name>
        <dbReference type="ChEBI" id="CHEBI:59789"/>
    </ligand>
</feature>
<dbReference type="SUPFAM" id="SSF53335">
    <property type="entry name" value="S-adenosyl-L-methionine-dependent methyltransferases"/>
    <property type="match status" value="1"/>
</dbReference>
<protein>
    <recommendedName>
        <fullName evidence="3">16S rRNA (cytosine(967)-C(5))-methyltransferase</fullName>
        <ecNumber evidence="3">2.1.1.176</ecNumber>
    </recommendedName>
    <alternativeName>
        <fullName evidence="10">16S rRNA m5C967 methyltransferase</fullName>
    </alternativeName>
    <alternativeName>
        <fullName evidence="11">rRNA (cytosine-C(5)-)-methyltransferase RsmB</fullName>
    </alternativeName>
</protein>
<keyword evidence="5" id="KW-0698">rRNA processing</keyword>
<dbReference type="Gene3D" id="1.10.287.730">
    <property type="entry name" value="Helix hairpin bin"/>
    <property type="match status" value="1"/>
</dbReference>
<keyword evidence="4" id="KW-0963">Cytoplasm</keyword>
<dbReference type="Pfam" id="PF01189">
    <property type="entry name" value="Methyltr_RsmB-F"/>
    <property type="match status" value="1"/>
</dbReference>
<dbReference type="AlphaFoldDB" id="A0A437QAZ8"/>
<evidence type="ECO:0000256" key="4">
    <source>
        <dbReference type="ARBA" id="ARBA00022490"/>
    </source>
</evidence>
<dbReference type="GO" id="GO:0005737">
    <property type="term" value="C:cytoplasm"/>
    <property type="evidence" value="ECO:0007669"/>
    <property type="project" value="UniProtKB-SubCell"/>
</dbReference>
<evidence type="ECO:0000256" key="7">
    <source>
        <dbReference type="ARBA" id="ARBA00022679"/>
    </source>
</evidence>
<evidence type="ECO:0000256" key="1">
    <source>
        <dbReference type="ARBA" id="ARBA00002724"/>
    </source>
</evidence>
<evidence type="ECO:0000259" key="14">
    <source>
        <dbReference type="PROSITE" id="PS51686"/>
    </source>
</evidence>
<evidence type="ECO:0000256" key="8">
    <source>
        <dbReference type="ARBA" id="ARBA00022691"/>
    </source>
</evidence>
<dbReference type="InterPro" id="IPR054728">
    <property type="entry name" value="RsmB-like_ferredoxin"/>
</dbReference>
<comment type="similarity">
    <text evidence="13">Belongs to the class I-like SAM-binding methyltransferase superfamily. RsmB/NOP family.</text>
</comment>
<feature type="binding site" evidence="13">
    <location>
        <position position="318"/>
    </location>
    <ligand>
        <name>S-adenosyl-L-methionine</name>
        <dbReference type="ChEBI" id="CHEBI:59789"/>
    </ligand>
</feature>
<feature type="domain" description="SAM-dependent MTase RsmB/NOP-type" evidence="14">
    <location>
        <begin position="161"/>
        <end position="429"/>
    </location>
</feature>
<evidence type="ECO:0000256" key="12">
    <source>
        <dbReference type="ARBA" id="ARBA00047283"/>
    </source>
</evidence>